<dbReference type="InterPro" id="IPR011101">
    <property type="entry name" value="DUF5131"/>
</dbReference>
<gene>
    <name evidence="1" type="ORF">S01H1_32660</name>
</gene>
<accession>X0UH60</accession>
<dbReference type="EMBL" id="BARS01020234">
    <property type="protein sequence ID" value="GAG04925.1"/>
    <property type="molecule type" value="Genomic_DNA"/>
</dbReference>
<comment type="caution">
    <text evidence="1">The sequence shown here is derived from an EMBL/GenBank/DDBJ whole genome shotgun (WGS) entry which is preliminary data.</text>
</comment>
<protein>
    <submittedName>
        <fullName evidence="1">Uncharacterized protein</fullName>
    </submittedName>
</protein>
<dbReference type="AlphaFoldDB" id="X0UH60"/>
<name>X0UH60_9ZZZZ</name>
<sequence length="136" mass="15512">MGDLFHPDAKDKWIQAVFDSIYRYRHHKYLILTKRPDRMLELLDTILRGAYSLSNWSKNALPDHLWVGVTAENQQRADERIPILLQIPAAVRFVSVEPMLGPVGLDEIEENEGYLNSLTGVCHNVLADYKGIGPKI</sequence>
<evidence type="ECO:0000313" key="1">
    <source>
        <dbReference type="EMBL" id="GAG04925.1"/>
    </source>
</evidence>
<reference evidence="1" key="1">
    <citation type="journal article" date="2014" name="Front. Microbiol.">
        <title>High frequency of phylogenetically diverse reductive dehalogenase-homologous genes in deep subseafloor sedimentary metagenomes.</title>
        <authorList>
            <person name="Kawai M."/>
            <person name="Futagami T."/>
            <person name="Toyoda A."/>
            <person name="Takaki Y."/>
            <person name="Nishi S."/>
            <person name="Hori S."/>
            <person name="Arai W."/>
            <person name="Tsubouchi T."/>
            <person name="Morono Y."/>
            <person name="Uchiyama I."/>
            <person name="Ito T."/>
            <person name="Fujiyama A."/>
            <person name="Inagaki F."/>
            <person name="Takami H."/>
        </authorList>
    </citation>
    <scope>NUCLEOTIDE SEQUENCE</scope>
    <source>
        <strain evidence="1">Expedition CK06-06</strain>
    </source>
</reference>
<feature type="non-terminal residue" evidence="1">
    <location>
        <position position="136"/>
    </location>
</feature>
<organism evidence="1">
    <name type="scientific">marine sediment metagenome</name>
    <dbReference type="NCBI Taxonomy" id="412755"/>
    <lineage>
        <taxon>unclassified sequences</taxon>
        <taxon>metagenomes</taxon>
        <taxon>ecological metagenomes</taxon>
    </lineage>
</organism>
<proteinExistence type="predicted"/>
<dbReference type="Pfam" id="PF07505">
    <property type="entry name" value="DUF5131"/>
    <property type="match status" value="1"/>
</dbReference>